<sequence>MRFVFASNNEAKTRELARLAAVLGQEIVSYRSILGQKLTFPVESETDQEANARGKAAFIQQFLPNEWILADDTAFFLETFPDRFGVKAAREFKALGLKGIQEENAYLLKIYESIPDEKRGAYLLSTMALLAPDGRQFVAAQRGGVAIAHQAQGGPDLGGLTDLLLAENGKTLSSMPLKEAVAYHDRSRTLQALIDQMTNGD</sequence>
<reference evidence="2 3" key="1">
    <citation type="submission" date="2020-02" db="EMBL/GenBank/DDBJ databases">
        <title>Fructobacillus sp. isolated from paper mulberry of Taiwan.</title>
        <authorList>
            <person name="Lin S.-T."/>
        </authorList>
    </citation>
    <scope>NUCLEOTIDE SEQUENCE [LARGE SCALE GENOMIC DNA]</scope>
    <source>
        <strain evidence="2 3">S1-1</strain>
    </source>
</reference>
<dbReference type="InterPro" id="IPR029001">
    <property type="entry name" value="ITPase-like_fam"/>
</dbReference>
<evidence type="ECO:0000313" key="3">
    <source>
        <dbReference type="Proteomes" id="UP001519503"/>
    </source>
</evidence>
<dbReference type="Gene3D" id="3.90.950.10">
    <property type="match status" value="1"/>
</dbReference>
<evidence type="ECO:0000256" key="1">
    <source>
        <dbReference type="ARBA" id="ARBA00022801"/>
    </source>
</evidence>
<gene>
    <name evidence="2" type="ORF">G6R30_02975</name>
</gene>
<dbReference type="CDD" id="cd00985">
    <property type="entry name" value="Maf_Ham1"/>
    <property type="match status" value="1"/>
</dbReference>
<dbReference type="Pfam" id="PF01725">
    <property type="entry name" value="Ham1p_like"/>
    <property type="match status" value="1"/>
</dbReference>
<protein>
    <submittedName>
        <fullName evidence="2">Xanthosine triphosphate pyrophosphatase</fullName>
    </submittedName>
</protein>
<evidence type="ECO:0000313" key="2">
    <source>
        <dbReference type="EMBL" id="MBS9337426.1"/>
    </source>
</evidence>
<dbReference type="InterPro" id="IPR002637">
    <property type="entry name" value="RdgB/HAM1"/>
</dbReference>
<dbReference type="RefSeq" id="WP_213821314.1">
    <property type="nucleotide sequence ID" value="NZ_JAAMFL010000005.1"/>
</dbReference>
<keyword evidence="1" id="KW-0378">Hydrolase</keyword>
<organism evidence="2 3">
    <name type="scientific">Fructobacillus parabroussonetiae</name>
    <dbReference type="NCBI Taxonomy" id="2713174"/>
    <lineage>
        <taxon>Bacteria</taxon>
        <taxon>Bacillati</taxon>
        <taxon>Bacillota</taxon>
        <taxon>Bacilli</taxon>
        <taxon>Lactobacillales</taxon>
        <taxon>Lactobacillaceae</taxon>
        <taxon>Fructobacillus</taxon>
    </lineage>
</organism>
<accession>A0ABS5QYG9</accession>
<name>A0ABS5QYG9_9LACO</name>
<keyword evidence="3" id="KW-1185">Reference proteome</keyword>
<dbReference type="SUPFAM" id="SSF52972">
    <property type="entry name" value="ITPase-like"/>
    <property type="match status" value="1"/>
</dbReference>
<comment type="caution">
    <text evidence="2">The sequence shown here is derived from an EMBL/GenBank/DDBJ whole genome shotgun (WGS) entry which is preliminary data.</text>
</comment>
<dbReference type="Proteomes" id="UP001519503">
    <property type="component" value="Unassembled WGS sequence"/>
</dbReference>
<dbReference type="EMBL" id="JAAMFL010000005">
    <property type="protein sequence ID" value="MBS9337426.1"/>
    <property type="molecule type" value="Genomic_DNA"/>
</dbReference>
<proteinExistence type="predicted"/>